<dbReference type="Proteomes" id="UP000647183">
    <property type="component" value="Unassembled WGS sequence"/>
</dbReference>
<reference evidence="1 2" key="1">
    <citation type="submission" date="2020-08" db="EMBL/GenBank/DDBJ databases">
        <title>A Genomic Blueprint of the Chicken Gut Microbiome.</title>
        <authorList>
            <person name="Gilroy R."/>
            <person name="Ravi A."/>
            <person name="Getino M."/>
            <person name="Pursley I."/>
            <person name="Horton D.L."/>
            <person name="Alikhan N.-F."/>
            <person name="Baker D."/>
            <person name="Gharbi K."/>
            <person name="Hall N."/>
            <person name="Watson M."/>
            <person name="Adriaenssens E.M."/>
            <person name="Foster-Nyarko E."/>
            <person name="Jarju S."/>
            <person name="Secka A."/>
            <person name="Antonio M."/>
            <person name="Oren A."/>
            <person name="Chaudhuri R."/>
            <person name="La Ragione R.M."/>
            <person name="Hildebrand F."/>
            <person name="Pallen M.J."/>
        </authorList>
    </citation>
    <scope>NUCLEOTIDE SEQUENCE [LARGE SCALE GENOMIC DNA]</scope>
    <source>
        <strain evidence="1 2">Sa2BVA3</strain>
    </source>
</reference>
<comment type="caution">
    <text evidence="1">The sequence shown here is derived from an EMBL/GenBank/DDBJ whole genome shotgun (WGS) entry which is preliminary data.</text>
</comment>
<evidence type="ECO:0000313" key="2">
    <source>
        <dbReference type="Proteomes" id="UP000647183"/>
    </source>
</evidence>
<accession>A0ABR8UHK7</accession>
<dbReference type="RefSeq" id="WP_191728353.1">
    <property type="nucleotide sequence ID" value="NZ_JACSQJ010000001.1"/>
</dbReference>
<keyword evidence="2" id="KW-1185">Reference proteome</keyword>
<proteinExistence type="predicted"/>
<dbReference type="EMBL" id="JACSQJ010000001">
    <property type="protein sequence ID" value="MBD7987139.1"/>
    <property type="molecule type" value="Genomic_DNA"/>
</dbReference>
<sequence length="96" mass="10322">MMLVAIKPRRPLAPHSTCGHAPHLIEARGRVCGDLRLLGTPARAWHVECSRCGVSTQIHPSARLAELAWCVQADLVDITALPTLRLAAERARAAAA</sequence>
<gene>
    <name evidence="1" type="ORF">H9645_03765</name>
</gene>
<name>A0ABR8UHK7_9GAMM</name>
<protein>
    <submittedName>
        <fullName evidence="1">Uncharacterized protein</fullName>
    </submittedName>
</protein>
<evidence type="ECO:0000313" key="1">
    <source>
        <dbReference type="EMBL" id="MBD7987139.1"/>
    </source>
</evidence>
<organism evidence="1 2">
    <name type="scientific">Luteimonas colneyensis</name>
    <dbReference type="NCBI Taxonomy" id="2762230"/>
    <lineage>
        <taxon>Bacteria</taxon>
        <taxon>Pseudomonadati</taxon>
        <taxon>Pseudomonadota</taxon>
        <taxon>Gammaproteobacteria</taxon>
        <taxon>Lysobacterales</taxon>
        <taxon>Lysobacteraceae</taxon>
        <taxon>Luteimonas</taxon>
    </lineage>
</organism>